<dbReference type="CDD" id="cd01337">
    <property type="entry name" value="MDH_glyoxysomal_mitochondrial"/>
    <property type="match status" value="1"/>
</dbReference>
<evidence type="ECO:0000256" key="6">
    <source>
        <dbReference type="ARBA" id="ARBA00023002"/>
    </source>
</evidence>
<keyword evidence="13" id="KW-1185">Reference proteome</keyword>
<comment type="subunit">
    <text evidence="2">Homodimer.</text>
</comment>
<dbReference type="EnsemblMetazoa" id="GAUT000056-RA">
    <property type="protein sequence ID" value="GAUT000056-PA"/>
    <property type="gene ID" value="GAUT000056"/>
</dbReference>
<dbReference type="Proteomes" id="UP000078200">
    <property type="component" value="Unassembled WGS sequence"/>
</dbReference>
<dbReference type="SUPFAM" id="SSF56327">
    <property type="entry name" value="LDH C-terminal domain-like"/>
    <property type="match status" value="1"/>
</dbReference>
<dbReference type="GO" id="GO:0030060">
    <property type="term" value="F:L-malate dehydrogenase (NAD+) activity"/>
    <property type="evidence" value="ECO:0007669"/>
    <property type="project" value="UniProtKB-EC"/>
</dbReference>
<evidence type="ECO:0000256" key="4">
    <source>
        <dbReference type="ARBA" id="ARBA00016075"/>
    </source>
</evidence>
<dbReference type="PANTHER" id="PTHR11540:SF16">
    <property type="entry name" value="MALATE DEHYDROGENASE, MITOCHONDRIAL"/>
    <property type="match status" value="1"/>
</dbReference>
<dbReference type="GO" id="GO:0006099">
    <property type="term" value="P:tricarboxylic acid cycle"/>
    <property type="evidence" value="ECO:0007669"/>
    <property type="project" value="UniProtKB-KW"/>
</dbReference>
<dbReference type="VEuPathDB" id="VectorBase:GAUT000056"/>
<evidence type="ECO:0000313" key="13">
    <source>
        <dbReference type="Proteomes" id="UP000078200"/>
    </source>
</evidence>
<feature type="compositionally biased region" description="Basic and acidic residues" evidence="9">
    <location>
        <begin position="50"/>
        <end position="67"/>
    </location>
</feature>
<proteinExistence type="inferred from homology"/>
<dbReference type="InterPro" id="IPR015955">
    <property type="entry name" value="Lactate_DH/Glyco_Ohase_4_C"/>
</dbReference>
<evidence type="ECO:0000256" key="2">
    <source>
        <dbReference type="ARBA" id="ARBA00011738"/>
    </source>
</evidence>
<feature type="region of interest" description="Disordered" evidence="9">
    <location>
        <begin position="32"/>
        <end position="95"/>
    </location>
</feature>
<accession>A0A1A9UCM0</accession>
<dbReference type="InterPro" id="IPR036291">
    <property type="entry name" value="NAD(P)-bd_dom_sf"/>
</dbReference>
<evidence type="ECO:0000259" key="11">
    <source>
        <dbReference type="Pfam" id="PF02866"/>
    </source>
</evidence>
<dbReference type="AlphaFoldDB" id="A0A1A9UCM0"/>
<dbReference type="InterPro" id="IPR001236">
    <property type="entry name" value="Lactate/malate_DH_N"/>
</dbReference>
<dbReference type="PANTHER" id="PTHR11540">
    <property type="entry name" value="MALATE AND LACTATE DEHYDROGENASE"/>
    <property type="match status" value="1"/>
</dbReference>
<evidence type="ECO:0000259" key="10">
    <source>
        <dbReference type="Pfam" id="PF00056"/>
    </source>
</evidence>
<dbReference type="Pfam" id="PF02866">
    <property type="entry name" value="Ldh_1_C"/>
    <property type="match status" value="1"/>
</dbReference>
<dbReference type="InterPro" id="IPR022383">
    <property type="entry name" value="Lactate/malate_DH_C"/>
</dbReference>
<organism evidence="12 13">
    <name type="scientific">Glossina austeni</name>
    <name type="common">Savannah tsetse fly</name>
    <dbReference type="NCBI Taxonomy" id="7395"/>
    <lineage>
        <taxon>Eukaryota</taxon>
        <taxon>Metazoa</taxon>
        <taxon>Ecdysozoa</taxon>
        <taxon>Arthropoda</taxon>
        <taxon>Hexapoda</taxon>
        <taxon>Insecta</taxon>
        <taxon>Pterygota</taxon>
        <taxon>Neoptera</taxon>
        <taxon>Endopterygota</taxon>
        <taxon>Diptera</taxon>
        <taxon>Brachycera</taxon>
        <taxon>Muscomorpha</taxon>
        <taxon>Hippoboscoidea</taxon>
        <taxon>Glossinidae</taxon>
        <taxon>Glossina</taxon>
    </lineage>
</organism>
<feature type="domain" description="Lactate/malate dehydrogenase C-terminal" evidence="11">
    <location>
        <begin position="376"/>
        <end position="538"/>
    </location>
</feature>
<dbReference type="GO" id="GO:0005739">
    <property type="term" value="C:mitochondrion"/>
    <property type="evidence" value="ECO:0007669"/>
    <property type="project" value="TreeGrafter"/>
</dbReference>
<feature type="domain" description="Lactate/malate dehydrogenase N-terminal" evidence="10">
    <location>
        <begin position="290"/>
        <end position="373"/>
    </location>
</feature>
<evidence type="ECO:0000256" key="5">
    <source>
        <dbReference type="ARBA" id="ARBA00022532"/>
    </source>
</evidence>
<evidence type="ECO:0000256" key="9">
    <source>
        <dbReference type="SAM" id="MobiDB-lite"/>
    </source>
</evidence>
<evidence type="ECO:0000313" key="12">
    <source>
        <dbReference type="EnsemblMetazoa" id="GAUT000056-PA"/>
    </source>
</evidence>
<dbReference type="Pfam" id="PF00056">
    <property type="entry name" value="Ldh_1_N"/>
    <property type="match status" value="1"/>
</dbReference>
<name>A0A1A9UCM0_GLOAU</name>
<comment type="catalytic activity">
    <reaction evidence="8">
        <text>(S)-malate + NAD(+) = oxaloacetate + NADH + H(+)</text>
        <dbReference type="Rhea" id="RHEA:21432"/>
        <dbReference type="ChEBI" id="CHEBI:15378"/>
        <dbReference type="ChEBI" id="CHEBI:15589"/>
        <dbReference type="ChEBI" id="CHEBI:16452"/>
        <dbReference type="ChEBI" id="CHEBI:57540"/>
        <dbReference type="ChEBI" id="CHEBI:57945"/>
        <dbReference type="EC" id="1.1.1.37"/>
    </reaction>
</comment>
<evidence type="ECO:0000256" key="1">
    <source>
        <dbReference type="ARBA" id="ARBA00008824"/>
    </source>
</evidence>
<feature type="compositionally biased region" description="Basic and acidic residues" evidence="9">
    <location>
        <begin position="76"/>
        <end position="85"/>
    </location>
</feature>
<dbReference type="InterPro" id="IPR010097">
    <property type="entry name" value="Malate_DH_type1"/>
</dbReference>
<evidence type="ECO:0000256" key="3">
    <source>
        <dbReference type="ARBA" id="ARBA00012995"/>
    </source>
</evidence>
<reference evidence="12" key="1">
    <citation type="submission" date="2020-05" db="UniProtKB">
        <authorList>
            <consortium name="EnsemblMetazoa"/>
        </authorList>
    </citation>
    <scope>IDENTIFICATION</scope>
    <source>
        <strain evidence="12">TTRI</strain>
    </source>
</reference>
<keyword evidence="6" id="KW-0560">Oxidoreductase</keyword>
<keyword evidence="5" id="KW-0816">Tricarboxylic acid cycle</keyword>
<dbReference type="STRING" id="7395.A0A1A9UCM0"/>
<protein>
    <recommendedName>
        <fullName evidence="4">Malate dehydrogenase, mitochondrial</fullName>
        <ecNumber evidence="3">1.1.1.37</ecNumber>
    </recommendedName>
</protein>
<dbReference type="EC" id="1.1.1.37" evidence="3"/>
<keyword evidence="7" id="KW-0520">NAD</keyword>
<evidence type="ECO:0000256" key="7">
    <source>
        <dbReference type="ARBA" id="ARBA00023027"/>
    </source>
</evidence>
<dbReference type="SUPFAM" id="SSF51735">
    <property type="entry name" value="NAD(P)-binding Rossmann-fold domains"/>
    <property type="match status" value="1"/>
</dbReference>
<dbReference type="NCBIfam" id="TIGR01772">
    <property type="entry name" value="MDH_euk_gproteo"/>
    <property type="match status" value="1"/>
</dbReference>
<sequence>MTSEMLSRGELPVVVGEVPVEESVGELEDFLGFEETRENENNEEPTTLAEARRRGKQTEKRRARDMDDAYNGGPKTSEEAARSDDEGVPDGTRLWSRRRQHAAQCLSYDPRRWVWTPHRGKYKICSRDRAGGKSVGLRQKRPKSQDSTRLRRISHRTCGWQQVYSRTNVHIIDAFYSKMSDTKELYDATIVRKLAARKATVWQHWKSRGAKVSVGTGTSLKDIMQLFTTAAVAVLKIAIKKGFIGSKKEIRSYEVFAAMTKLCTILHSGKISRTNWQAQQAVLEEVVEYGLYGGWPSVDVVIIPAGTPRKPGMSRDDLFKINACTVKDIAKVIAAKCPKALVAIITNPVNTCVPIAAEIMKKDGLYDPKRLFGVSTLDIVRARTFIGKVNGVDPKKVDIPVIGGHSGITIIPVLSQSNPAFKGDQAAIEKMTKRIQEAGTEVVKAKAGAGSATLSMAHAAHRFTNSLLKGLKGEKNVMECSYVESNVTEASFFSTPLVLGKNGIEANCGLPKLSEYESKLLEKAIPEIKKDVQKGIDFAKK</sequence>
<dbReference type="FunFam" id="3.90.110.10:FF:000001">
    <property type="entry name" value="Malate dehydrogenase"/>
    <property type="match status" value="1"/>
</dbReference>
<comment type="similarity">
    <text evidence="1">Belongs to the LDH/MDH superfamily. MDH type 1 family.</text>
</comment>
<dbReference type="Gene3D" id="3.90.110.10">
    <property type="entry name" value="Lactate dehydrogenase/glycoside hydrolase, family 4, C-terminal"/>
    <property type="match status" value="1"/>
</dbReference>
<evidence type="ECO:0000256" key="8">
    <source>
        <dbReference type="ARBA" id="ARBA00048313"/>
    </source>
</evidence>
<dbReference type="Gene3D" id="3.40.50.720">
    <property type="entry name" value="NAD(P)-binding Rossmann-like Domain"/>
    <property type="match status" value="1"/>
</dbReference>